<evidence type="ECO:0000313" key="3">
    <source>
        <dbReference type="Proteomes" id="UP000254537"/>
    </source>
</evidence>
<feature type="transmembrane region" description="Helical" evidence="1">
    <location>
        <begin position="51"/>
        <end position="72"/>
    </location>
</feature>
<dbReference type="KEGG" id="ccah:DWG20_01545"/>
<feature type="transmembrane region" description="Helical" evidence="1">
    <location>
        <begin position="92"/>
        <end position="111"/>
    </location>
</feature>
<dbReference type="AlphaFoldDB" id="A0A345Y2S0"/>
<evidence type="ECO:0000256" key="1">
    <source>
        <dbReference type="SAM" id="Phobius"/>
    </source>
</evidence>
<reference evidence="2 3" key="1">
    <citation type="submission" date="2018-07" db="EMBL/GenBank/DDBJ databases">
        <title>Crenobacter cavernae sp. nov., isolated from a karst cave.</title>
        <authorList>
            <person name="Zhu H."/>
        </authorList>
    </citation>
    <scope>NUCLEOTIDE SEQUENCE [LARGE SCALE GENOMIC DNA]</scope>
    <source>
        <strain evidence="2 3">K1W11S-77</strain>
    </source>
</reference>
<name>A0A345Y2S0_9NEIS</name>
<dbReference type="EMBL" id="CP031337">
    <property type="protein sequence ID" value="AXK38222.1"/>
    <property type="molecule type" value="Genomic_DNA"/>
</dbReference>
<dbReference type="OrthoDB" id="8595329at2"/>
<protein>
    <submittedName>
        <fullName evidence="2">Uncharacterized protein</fullName>
    </submittedName>
</protein>
<sequence>MQTTIDRGVLRRLYLYYMPFRHFRSAARGDFLLREQNYRYNREQRQLLPGYLFKWAVLCTGLLCSAELAHAIGRDFPSARQLLLMWEMASGVGFAVGVALMSNIAAGWAYLTYMR</sequence>
<proteinExistence type="predicted"/>
<gene>
    <name evidence="2" type="ORF">DWG20_01545</name>
</gene>
<organism evidence="2 3">
    <name type="scientific">Crenobacter cavernae</name>
    <dbReference type="NCBI Taxonomy" id="2290923"/>
    <lineage>
        <taxon>Bacteria</taxon>
        <taxon>Pseudomonadati</taxon>
        <taxon>Pseudomonadota</taxon>
        <taxon>Betaproteobacteria</taxon>
        <taxon>Neisseriales</taxon>
        <taxon>Neisseriaceae</taxon>
        <taxon>Crenobacter</taxon>
    </lineage>
</organism>
<evidence type="ECO:0000313" key="2">
    <source>
        <dbReference type="EMBL" id="AXK38222.1"/>
    </source>
</evidence>
<keyword evidence="1" id="KW-1133">Transmembrane helix</keyword>
<dbReference type="Proteomes" id="UP000254537">
    <property type="component" value="Chromosome"/>
</dbReference>
<dbReference type="RefSeq" id="WP_115432104.1">
    <property type="nucleotide sequence ID" value="NZ_CP031337.1"/>
</dbReference>
<accession>A0A345Y2S0</accession>
<keyword evidence="1" id="KW-0812">Transmembrane</keyword>
<keyword evidence="1" id="KW-0472">Membrane</keyword>